<dbReference type="SMART" id="SM00387">
    <property type="entry name" value="HATPase_c"/>
    <property type="match status" value="1"/>
</dbReference>
<dbReference type="FunFam" id="3.30.565.10:FF:000010">
    <property type="entry name" value="Sensor histidine kinase RcsC"/>
    <property type="match status" value="1"/>
</dbReference>
<dbReference type="InterPro" id="IPR011006">
    <property type="entry name" value="CheY-like_superfamily"/>
</dbReference>
<dbReference type="Pfam" id="PF00072">
    <property type="entry name" value="Response_reg"/>
    <property type="match status" value="2"/>
</dbReference>
<evidence type="ECO:0000256" key="13">
    <source>
        <dbReference type="SAM" id="Phobius"/>
    </source>
</evidence>
<feature type="domain" description="Response regulatory" evidence="15">
    <location>
        <begin position="607"/>
        <end position="720"/>
    </location>
</feature>
<feature type="compositionally biased region" description="Basic and acidic residues" evidence="12">
    <location>
        <begin position="572"/>
        <end position="587"/>
    </location>
</feature>
<reference evidence="16 17" key="1">
    <citation type="journal article" date="2016" name="Nat. Commun.">
        <title>Thousands of microbial genomes shed light on interconnected biogeochemical processes in an aquifer system.</title>
        <authorList>
            <person name="Anantharaman K."/>
            <person name="Brown C.T."/>
            <person name="Hug L.A."/>
            <person name="Sharon I."/>
            <person name="Castelle C.J."/>
            <person name="Probst A.J."/>
            <person name="Thomas B.C."/>
            <person name="Singh A."/>
            <person name="Wilkins M.J."/>
            <person name="Karaoz U."/>
            <person name="Brodie E.L."/>
            <person name="Williams K.H."/>
            <person name="Hubbard S.S."/>
            <person name="Banfield J.F."/>
        </authorList>
    </citation>
    <scope>NUCLEOTIDE SEQUENCE [LARGE SCALE GENOMIC DNA]</scope>
    <source>
        <strain evidence="17">RIFCSPLOWO2_12_FULL_64_10</strain>
    </source>
</reference>
<dbReference type="Gene3D" id="3.40.50.2300">
    <property type="match status" value="2"/>
</dbReference>
<dbReference type="InterPro" id="IPR005467">
    <property type="entry name" value="His_kinase_dom"/>
</dbReference>
<dbReference type="InterPro" id="IPR011123">
    <property type="entry name" value="Y_Y_Y"/>
</dbReference>
<keyword evidence="6" id="KW-0418">Kinase</keyword>
<evidence type="ECO:0000256" key="10">
    <source>
        <dbReference type="ARBA" id="ARBA00068150"/>
    </source>
</evidence>
<evidence type="ECO:0000256" key="2">
    <source>
        <dbReference type="ARBA" id="ARBA00012438"/>
    </source>
</evidence>
<dbReference type="InterPro" id="IPR003594">
    <property type="entry name" value="HATPase_dom"/>
</dbReference>
<dbReference type="SMART" id="SM00388">
    <property type="entry name" value="HisKA"/>
    <property type="match status" value="1"/>
</dbReference>
<dbReference type="PANTHER" id="PTHR43047">
    <property type="entry name" value="TWO-COMPONENT HISTIDINE PROTEIN KINASE"/>
    <property type="match status" value="1"/>
</dbReference>
<dbReference type="PANTHER" id="PTHR43047:SF72">
    <property type="entry name" value="OSMOSENSING HISTIDINE PROTEIN KINASE SLN1"/>
    <property type="match status" value="1"/>
</dbReference>
<dbReference type="SUPFAM" id="SSF47384">
    <property type="entry name" value="Homodimeric domain of signal transducing histidine kinase"/>
    <property type="match status" value="1"/>
</dbReference>
<accession>A0A1F6C7P7</accession>
<dbReference type="SUPFAM" id="SSF55874">
    <property type="entry name" value="ATPase domain of HSP90 chaperone/DNA topoisomerase II/histidine kinase"/>
    <property type="match status" value="1"/>
</dbReference>
<dbReference type="InterPro" id="IPR003661">
    <property type="entry name" value="HisK_dim/P_dom"/>
</dbReference>
<evidence type="ECO:0000256" key="6">
    <source>
        <dbReference type="ARBA" id="ARBA00022777"/>
    </source>
</evidence>
<feature type="compositionally biased region" description="Basic and acidic residues" evidence="12">
    <location>
        <begin position="596"/>
        <end position="605"/>
    </location>
</feature>
<evidence type="ECO:0000256" key="11">
    <source>
        <dbReference type="PROSITE-ProRule" id="PRU00169"/>
    </source>
</evidence>
<evidence type="ECO:0000256" key="8">
    <source>
        <dbReference type="ARBA" id="ARBA00023012"/>
    </source>
</evidence>
<feature type="transmembrane region" description="Helical" evidence="13">
    <location>
        <begin position="96"/>
        <end position="117"/>
    </location>
</feature>
<dbReference type="Gene3D" id="3.30.565.10">
    <property type="entry name" value="Histidine kinase-like ATPase, C-terminal domain"/>
    <property type="match status" value="1"/>
</dbReference>
<dbReference type="PRINTS" id="PR00344">
    <property type="entry name" value="BCTRLSENSOR"/>
</dbReference>
<dbReference type="Pfam" id="PF07495">
    <property type="entry name" value="Y_Y_Y"/>
    <property type="match status" value="1"/>
</dbReference>
<keyword evidence="7" id="KW-0067">ATP-binding</keyword>
<dbReference type="CDD" id="cd00082">
    <property type="entry name" value="HisKA"/>
    <property type="match status" value="1"/>
</dbReference>
<keyword evidence="5" id="KW-0547">Nucleotide-binding</keyword>
<evidence type="ECO:0000256" key="1">
    <source>
        <dbReference type="ARBA" id="ARBA00000085"/>
    </source>
</evidence>
<dbReference type="InterPro" id="IPR036890">
    <property type="entry name" value="HATPase_C_sf"/>
</dbReference>
<dbReference type="Pfam" id="PF02518">
    <property type="entry name" value="HATPase_c"/>
    <property type="match status" value="1"/>
</dbReference>
<protein>
    <recommendedName>
        <fullName evidence="10">Sensory/regulatory protein RpfC</fullName>
        <ecNumber evidence="2">2.7.13.3</ecNumber>
    </recommendedName>
</protein>
<evidence type="ECO:0000313" key="16">
    <source>
        <dbReference type="EMBL" id="OGG45101.1"/>
    </source>
</evidence>
<keyword evidence="13" id="KW-0472">Membrane</keyword>
<comment type="subunit">
    <text evidence="9">At low DSF concentrations, interacts with RpfF.</text>
</comment>
<comment type="caution">
    <text evidence="16">The sequence shown here is derived from an EMBL/GenBank/DDBJ whole genome shotgun (WGS) entry which is preliminary data.</text>
</comment>
<evidence type="ECO:0000256" key="4">
    <source>
        <dbReference type="ARBA" id="ARBA00022679"/>
    </source>
</evidence>
<proteinExistence type="predicted"/>
<evidence type="ECO:0000256" key="5">
    <source>
        <dbReference type="ARBA" id="ARBA00022741"/>
    </source>
</evidence>
<dbReference type="EC" id="2.7.13.3" evidence="2"/>
<name>A0A1F6C7P7_HANXR</name>
<evidence type="ECO:0000256" key="12">
    <source>
        <dbReference type="SAM" id="MobiDB-lite"/>
    </source>
</evidence>
<comment type="catalytic activity">
    <reaction evidence="1">
        <text>ATP + protein L-histidine = ADP + protein N-phospho-L-histidine.</text>
        <dbReference type="EC" id="2.7.13.3"/>
    </reaction>
</comment>
<organism evidence="16 17">
    <name type="scientific">Handelsmanbacteria sp. (strain RIFCSPLOWO2_12_FULL_64_10)</name>
    <dbReference type="NCBI Taxonomy" id="1817868"/>
    <lineage>
        <taxon>Bacteria</taxon>
        <taxon>Candidatus Handelsmaniibacteriota</taxon>
    </lineage>
</organism>
<gene>
    <name evidence="16" type="ORF">A3F84_11785</name>
</gene>
<evidence type="ECO:0000313" key="17">
    <source>
        <dbReference type="Proteomes" id="UP000178606"/>
    </source>
</evidence>
<dbReference type="GO" id="GO:0000155">
    <property type="term" value="F:phosphorelay sensor kinase activity"/>
    <property type="evidence" value="ECO:0007669"/>
    <property type="project" value="InterPro"/>
</dbReference>
<dbReference type="GO" id="GO:0005886">
    <property type="term" value="C:plasma membrane"/>
    <property type="evidence" value="ECO:0007669"/>
    <property type="project" value="TreeGrafter"/>
</dbReference>
<evidence type="ECO:0000259" key="15">
    <source>
        <dbReference type="PROSITE" id="PS50110"/>
    </source>
</evidence>
<feature type="modified residue" description="4-aspartylphosphate" evidence="11">
    <location>
        <position position="775"/>
    </location>
</feature>
<dbReference type="GO" id="GO:0009927">
    <property type="term" value="F:histidine phosphotransfer kinase activity"/>
    <property type="evidence" value="ECO:0007669"/>
    <property type="project" value="TreeGrafter"/>
</dbReference>
<dbReference type="Pfam" id="PF00512">
    <property type="entry name" value="HisKA"/>
    <property type="match status" value="1"/>
</dbReference>
<dbReference type="SMART" id="SM00448">
    <property type="entry name" value="REC"/>
    <property type="match status" value="2"/>
</dbReference>
<evidence type="ECO:0000256" key="7">
    <source>
        <dbReference type="ARBA" id="ARBA00022840"/>
    </source>
</evidence>
<feature type="region of interest" description="Disordered" evidence="12">
    <location>
        <begin position="572"/>
        <end position="606"/>
    </location>
</feature>
<dbReference type="PROSITE" id="PS50110">
    <property type="entry name" value="RESPONSE_REGULATORY"/>
    <property type="match status" value="2"/>
</dbReference>
<keyword evidence="3 11" id="KW-0597">Phosphoprotein</keyword>
<dbReference type="InterPro" id="IPR013783">
    <property type="entry name" value="Ig-like_fold"/>
</dbReference>
<dbReference type="GO" id="GO:0005524">
    <property type="term" value="F:ATP binding"/>
    <property type="evidence" value="ECO:0007669"/>
    <property type="project" value="UniProtKB-KW"/>
</dbReference>
<dbReference type="AlphaFoldDB" id="A0A1F6C7P7"/>
<sequence>MADRRYEKVSNLEIPSTVKLTAFEFHAISFKTRPEAMIYRYRLNGYDKDWKTTHQRRVEYQDLPRGTYTFEVQAVDRDLVYSEKPATVTLQVHPPYTLMGLVAALGIALALAGWQTARVVRRDRRLRESNAALSAANKDLFALNRQATRRGAVDRVRAEVGGMRASVDLERITPMIWKELRELRVPFLRCGVFIIEEEERRLHSYLTNPEGASLGVLSLAFDSHPVVSRAVDCWRTKEAYAEEWDGQALLEWVQFLEAQGQPIRRERYLDSETPPESLSLRYVPFTQGILYVGSAAPLPEEDVDLMRDLANAFSIAYARYMDFQRLEAQNRQIQEANRLKSQFLANMSHELRTPMNAIIGFTNLVLRRAGDVLPERQRENLTKVKLSADHLLNLINDILDLSKIEAGRVDIQKKWFDMKELIAGCCATVSPLVKEGVALNHEVAGDVREAHSDEARLRQIIINLLSNALKFTEKGEVKILVTRQPSLVARSEALEIAVSDTGIGIPADALGYIFDEFRQVDGSSTRQYGGTGLGLSITKKLTELLGGTIGVESAVGKGSTFTVRIPVVYDERRGDPRGRPSVSDHESPSAASRLTSHGDEEEKGGRTIVVIDDDPNAAVLLREELAGEGYRVVSALNADDGVALARRIRPVAVTVDIIMPGKDGWETIAMLKGDPETRDIPIIVISASDNRELGYRLGVRDYLVKPIDREALLSVLGRLDSGQLKDILVVDDEPLVTTMICQMLEFSGFAARSASNGEEALAEIGRARPDAILLDLMMPGIDGFEVIERLQADPALRKVPVVVVTAKDLTEVEREFLQRRVSRVIQKGRMDPMALTQDLREMLKGYER</sequence>
<dbReference type="InterPro" id="IPR036097">
    <property type="entry name" value="HisK_dim/P_sf"/>
</dbReference>
<keyword evidence="13" id="KW-1133">Transmembrane helix</keyword>
<dbReference type="SUPFAM" id="SSF52172">
    <property type="entry name" value="CheY-like"/>
    <property type="match status" value="2"/>
</dbReference>
<feature type="domain" description="Histidine kinase" evidence="14">
    <location>
        <begin position="346"/>
        <end position="569"/>
    </location>
</feature>
<keyword evidence="13" id="KW-0812">Transmembrane</keyword>
<dbReference type="EMBL" id="MFKF01000386">
    <property type="protein sequence ID" value="OGG45101.1"/>
    <property type="molecule type" value="Genomic_DNA"/>
</dbReference>
<dbReference type="Gene3D" id="1.10.287.130">
    <property type="match status" value="1"/>
</dbReference>
<dbReference type="Gene3D" id="2.60.40.10">
    <property type="entry name" value="Immunoglobulins"/>
    <property type="match status" value="1"/>
</dbReference>
<keyword evidence="8" id="KW-0902">Two-component regulatory system</keyword>
<dbReference type="Proteomes" id="UP000178606">
    <property type="component" value="Unassembled WGS sequence"/>
</dbReference>
<dbReference type="CDD" id="cd16922">
    <property type="entry name" value="HATPase_EvgS-ArcB-TorS-like"/>
    <property type="match status" value="1"/>
</dbReference>
<evidence type="ECO:0000256" key="9">
    <source>
        <dbReference type="ARBA" id="ARBA00064003"/>
    </source>
</evidence>
<keyword evidence="4" id="KW-0808">Transferase</keyword>
<dbReference type="FunFam" id="1.10.287.130:FF:000002">
    <property type="entry name" value="Two-component osmosensing histidine kinase"/>
    <property type="match status" value="1"/>
</dbReference>
<dbReference type="InterPro" id="IPR001789">
    <property type="entry name" value="Sig_transdc_resp-reg_receiver"/>
</dbReference>
<dbReference type="InterPro" id="IPR004358">
    <property type="entry name" value="Sig_transdc_His_kin-like_C"/>
</dbReference>
<evidence type="ECO:0000259" key="14">
    <source>
        <dbReference type="PROSITE" id="PS50109"/>
    </source>
</evidence>
<evidence type="ECO:0000256" key="3">
    <source>
        <dbReference type="ARBA" id="ARBA00022553"/>
    </source>
</evidence>
<feature type="modified residue" description="4-aspartylphosphate" evidence="11">
    <location>
        <position position="656"/>
    </location>
</feature>
<feature type="domain" description="Response regulatory" evidence="15">
    <location>
        <begin position="726"/>
        <end position="842"/>
    </location>
</feature>
<dbReference type="PROSITE" id="PS50109">
    <property type="entry name" value="HIS_KIN"/>
    <property type="match status" value="1"/>
</dbReference>